<reference evidence="1 3" key="1">
    <citation type="journal article" date="2022" name="bioRxiv">
        <title>Genomics of Preaxostyla Flagellates Illuminates Evolutionary Transitions and the Path Towards Mitochondrial Loss.</title>
        <authorList>
            <person name="Novak L.V.F."/>
            <person name="Treitli S.C."/>
            <person name="Pyrih J."/>
            <person name="Halakuc P."/>
            <person name="Pipaliya S.V."/>
            <person name="Vacek V."/>
            <person name="Brzon O."/>
            <person name="Soukal P."/>
            <person name="Eme L."/>
            <person name="Dacks J.B."/>
            <person name="Karnkowska A."/>
            <person name="Elias M."/>
            <person name="Hampl V."/>
        </authorList>
    </citation>
    <scope>NUCLEOTIDE SEQUENCE [LARGE SCALE GENOMIC DNA]</scope>
    <source>
        <strain evidence="1">NAU3</strain>
        <tissue evidence="1">Gut</tissue>
    </source>
</reference>
<accession>A0ABQ9WZZ7</accession>
<sequence length="158" mass="17217">MTSDTIHPGLGDNVTVVKVMRRFDKVFVNSDVTLTVPDAPIVETAQVHPNSISTTMKLDLTGTNLELGGFYTVTLTPPFSFDMLFNSSTTASSPELPLGRAECLQHNTTYIIASITRVGDDLEEILTEENCAVHDPQTSSASDPPRERLISHGRLCLL</sequence>
<gene>
    <name evidence="1" type="ORF">BLNAU_19987</name>
    <name evidence="2" type="ORF">BLNAU_9660</name>
</gene>
<name>A0ABQ9WZZ7_9EUKA</name>
<proteinExistence type="predicted"/>
<organism evidence="1 3">
    <name type="scientific">Blattamonas nauphoetae</name>
    <dbReference type="NCBI Taxonomy" id="2049346"/>
    <lineage>
        <taxon>Eukaryota</taxon>
        <taxon>Metamonada</taxon>
        <taxon>Preaxostyla</taxon>
        <taxon>Oxymonadida</taxon>
        <taxon>Blattamonas</taxon>
    </lineage>
</organism>
<evidence type="ECO:0000313" key="1">
    <source>
        <dbReference type="EMBL" id="KAK2945089.1"/>
    </source>
</evidence>
<comment type="caution">
    <text evidence="1">The sequence shown here is derived from an EMBL/GenBank/DDBJ whole genome shotgun (WGS) entry which is preliminary data.</text>
</comment>
<dbReference type="Proteomes" id="UP001281761">
    <property type="component" value="Unassembled WGS sequence"/>
</dbReference>
<evidence type="ECO:0000313" key="3">
    <source>
        <dbReference type="Proteomes" id="UP001281761"/>
    </source>
</evidence>
<dbReference type="EMBL" id="JARBJD010000273">
    <property type="protein sequence ID" value="KAK2945089.1"/>
    <property type="molecule type" value="Genomic_DNA"/>
</dbReference>
<keyword evidence="3" id="KW-1185">Reference proteome</keyword>
<protein>
    <submittedName>
        <fullName evidence="1">Uncharacterized protein</fullName>
    </submittedName>
</protein>
<evidence type="ECO:0000313" key="2">
    <source>
        <dbReference type="EMBL" id="KAK2955432.1"/>
    </source>
</evidence>
<dbReference type="EMBL" id="JARBJD010000067">
    <property type="protein sequence ID" value="KAK2955432.1"/>
    <property type="molecule type" value="Genomic_DNA"/>
</dbReference>